<dbReference type="EMBL" id="JBHSWG010000001">
    <property type="protein sequence ID" value="MFC6758575.1"/>
    <property type="molecule type" value="Genomic_DNA"/>
</dbReference>
<comment type="caution">
    <text evidence="1">The sequence shown here is derived from an EMBL/GenBank/DDBJ whole genome shotgun (WGS) entry which is preliminary data.</text>
</comment>
<dbReference type="InterPro" id="IPR036465">
    <property type="entry name" value="vWFA_dom_sf"/>
</dbReference>
<keyword evidence="2" id="KW-1185">Reference proteome</keyword>
<dbReference type="Proteomes" id="UP001596353">
    <property type="component" value="Unassembled WGS sequence"/>
</dbReference>
<reference evidence="2" key="1">
    <citation type="journal article" date="2019" name="Int. J. Syst. Evol. Microbiol.">
        <title>The Global Catalogue of Microorganisms (GCM) 10K type strain sequencing project: providing services to taxonomists for standard genome sequencing and annotation.</title>
        <authorList>
            <consortium name="The Broad Institute Genomics Platform"/>
            <consortium name="The Broad Institute Genome Sequencing Center for Infectious Disease"/>
            <person name="Wu L."/>
            <person name="Ma J."/>
        </authorList>
    </citation>
    <scope>NUCLEOTIDE SEQUENCE [LARGE SCALE GENOMIC DNA]</scope>
    <source>
        <strain evidence="2">CCUG 66188</strain>
    </source>
</reference>
<organism evidence="1 2">
    <name type="scientific">Sulfitobacter porphyrae</name>
    <dbReference type="NCBI Taxonomy" id="1246864"/>
    <lineage>
        <taxon>Bacteria</taxon>
        <taxon>Pseudomonadati</taxon>
        <taxon>Pseudomonadota</taxon>
        <taxon>Alphaproteobacteria</taxon>
        <taxon>Rhodobacterales</taxon>
        <taxon>Roseobacteraceae</taxon>
        <taxon>Sulfitobacter</taxon>
    </lineage>
</organism>
<gene>
    <name evidence="1" type="ORF">ACFQFQ_02150</name>
</gene>
<evidence type="ECO:0000313" key="2">
    <source>
        <dbReference type="Proteomes" id="UP001596353"/>
    </source>
</evidence>
<accession>A0ABW2AYR5</accession>
<protein>
    <submittedName>
        <fullName evidence="1">Uncharacterized protein</fullName>
    </submittedName>
</protein>
<sequence length="114" mass="12834">MTDGQITEQVRPIDTMDVENPVTELQRGRHNERETITSAGTNVDSFFQQCDLAKSRSPRPIIVYTIAFEAPGTPEQQMRDCASSPSHFFKADGDSIADVFEAIAYQIRQLRLTQ</sequence>
<proteinExistence type="predicted"/>
<dbReference type="Gene3D" id="3.40.50.410">
    <property type="entry name" value="von Willebrand factor, type A domain"/>
    <property type="match status" value="1"/>
</dbReference>
<name>A0ABW2AYR5_9RHOB</name>
<evidence type="ECO:0000313" key="1">
    <source>
        <dbReference type="EMBL" id="MFC6758575.1"/>
    </source>
</evidence>